<keyword evidence="2" id="KW-1185">Reference proteome</keyword>
<dbReference type="PaxDb" id="29760-VIT_10s0003g05600.t01"/>
<dbReference type="InParanoid" id="D7TKQ6"/>
<gene>
    <name evidence="1" type="ordered locus">VIT_10s0003g05600</name>
</gene>
<evidence type="ECO:0000313" key="2">
    <source>
        <dbReference type="Proteomes" id="UP000009183"/>
    </source>
</evidence>
<protein>
    <submittedName>
        <fullName evidence="1">Uncharacterized protein</fullName>
    </submittedName>
</protein>
<dbReference type="HOGENOM" id="CLU_3225648_0_0_1"/>
<proteinExistence type="predicted"/>
<evidence type="ECO:0000313" key="1">
    <source>
        <dbReference type="EMBL" id="CBI31078.3"/>
    </source>
</evidence>
<dbReference type="EMBL" id="FN595992">
    <property type="protein sequence ID" value="CBI31078.3"/>
    <property type="molecule type" value="Genomic_DNA"/>
</dbReference>
<dbReference type="AlphaFoldDB" id="D7TKQ6"/>
<dbReference type="Proteomes" id="UP000009183">
    <property type="component" value="Chromosome 10"/>
</dbReference>
<reference evidence="2" key="1">
    <citation type="journal article" date="2007" name="Nature">
        <title>The grapevine genome sequence suggests ancestral hexaploidization in major angiosperm phyla.</title>
        <authorList>
            <consortium name="The French-Italian Public Consortium for Grapevine Genome Characterization."/>
            <person name="Jaillon O."/>
            <person name="Aury J.-M."/>
            <person name="Noel B."/>
            <person name="Policriti A."/>
            <person name="Clepet C."/>
            <person name="Casagrande A."/>
            <person name="Choisne N."/>
            <person name="Aubourg S."/>
            <person name="Vitulo N."/>
            <person name="Jubin C."/>
            <person name="Vezzi A."/>
            <person name="Legeai F."/>
            <person name="Hugueney P."/>
            <person name="Dasilva C."/>
            <person name="Horner D."/>
            <person name="Mica E."/>
            <person name="Jublot D."/>
            <person name="Poulain J."/>
            <person name="Bruyere C."/>
            <person name="Billault A."/>
            <person name="Segurens B."/>
            <person name="Gouyvenoux M."/>
            <person name="Ugarte E."/>
            <person name="Cattonaro F."/>
            <person name="Anthouard V."/>
            <person name="Vico V."/>
            <person name="Del Fabbro C."/>
            <person name="Alaux M."/>
            <person name="Di Gaspero G."/>
            <person name="Dumas V."/>
            <person name="Felice N."/>
            <person name="Paillard S."/>
            <person name="Juman I."/>
            <person name="Moroldo M."/>
            <person name="Scalabrin S."/>
            <person name="Canaguier A."/>
            <person name="Le Clainche I."/>
            <person name="Malacrida G."/>
            <person name="Durand E."/>
            <person name="Pesole G."/>
            <person name="Laucou V."/>
            <person name="Chatelet P."/>
            <person name="Merdinoglu D."/>
            <person name="Delledonne M."/>
            <person name="Pezzotti M."/>
            <person name="Lecharny A."/>
            <person name="Scarpelli C."/>
            <person name="Artiguenave F."/>
            <person name="Pe M.E."/>
            <person name="Valle G."/>
            <person name="Morgante M."/>
            <person name="Caboche M."/>
            <person name="Adam-Blondon A.-F."/>
            <person name="Weissenbach J."/>
            <person name="Quetier F."/>
            <person name="Wincker P."/>
        </authorList>
    </citation>
    <scope>NUCLEOTIDE SEQUENCE [LARGE SCALE GENOMIC DNA]</scope>
    <source>
        <strain evidence="2">cv. Pinot noir / PN40024</strain>
    </source>
</reference>
<name>D7TKQ6_VITVI</name>
<organism evidence="1 2">
    <name type="scientific">Vitis vinifera</name>
    <name type="common">Grape</name>
    <dbReference type="NCBI Taxonomy" id="29760"/>
    <lineage>
        <taxon>Eukaryota</taxon>
        <taxon>Viridiplantae</taxon>
        <taxon>Streptophyta</taxon>
        <taxon>Embryophyta</taxon>
        <taxon>Tracheophyta</taxon>
        <taxon>Spermatophyta</taxon>
        <taxon>Magnoliopsida</taxon>
        <taxon>eudicotyledons</taxon>
        <taxon>Gunneridae</taxon>
        <taxon>Pentapetalae</taxon>
        <taxon>rosids</taxon>
        <taxon>Vitales</taxon>
        <taxon>Vitaceae</taxon>
        <taxon>Viteae</taxon>
        <taxon>Vitis</taxon>
    </lineage>
</organism>
<accession>D7TKQ6</accession>
<sequence length="44" mass="4670">MDLGFSGLDLEEKPKFVKALIALGLPNEDIGLGLELEPRPSSCG</sequence>